<evidence type="ECO:0000259" key="4">
    <source>
        <dbReference type="PROSITE" id="PS01124"/>
    </source>
</evidence>
<keyword evidence="3" id="KW-0804">Transcription</keyword>
<dbReference type="InterPro" id="IPR009057">
    <property type="entry name" value="Homeodomain-like_sf"/>
</dbReference>
<proteinExistence type="predicted"/>
<dbReference type="AlphaFoldDB" id="A0A504IWU7"/>
<dbReference type="RefSeq" id="WP_140596224.1">
    <property type="nucleotide sequence ID" value="NZ_VFWZ01000008.1"/>
</dbReference>
<evidence type="ECO:0000313" key="6">
    <source>
        <dbReference type="Proteomes" id="UP000315540"/>
    </source>
</evidence>
<dbReference type="Gene3D" id="1.10.10.60">
    <property type="entry name" value="Homeodomain-like"/>
    <property type="match status" value="1"/>
</dbReference>
<keyword evidence="6" id="KW-1185">Reference proteome</keyword>
<evidence type="ECO:0000256" key="2">
    <source>
        <dbReference type="ARBA" id="ARBA00023125"/>
    </source>
</evidence>
<dbReference type="PRINTS" id="PR00032">
    <property type="entry name" value="HTHARAC"/>
</dbReference>
<comment type="caution">
    <text evidence="5">The sequence shown here is derived from an EMBL/GenBank/DDBJ whole genome shotgun (WGS) entry which is preliminary data.</text>
</comment>
<keyword evidence="1" id="KW-0805">Transcription regulation</keyword>
<dbReference type="InterPro" id="IPR018060">
    <property type="entry name" value="HTH_AraC"/>
</dbReference>
<protein>
    <submittedName>
        <fullName evidence="5">AraC family transcriptional regulator</fullName>
    </submittedName>
</protein>
<dbReference type="OrthoDB" id="2666928at2"/>
<gene>
    <name evidence="5" type="ORF">FHK87_20740</name>
</gene>
<evidence type="ECO:0000313" key="5">
    <source>
        <dbReference type="EMBL" id="TPN82856.1"/>
    </source>
</evidence>
<dbReference type="GO" id="GO:0043565">
    <property type="term" value="F:sequence-specific DNA binding"/>
    <property type="evidence" value="ECO:0007669"/>
    <property type="project" value="InterPro"/>
</dbReference>
<dbReference type="PANTHER" id="PTHR43280:SF32">
    <property type="entry name" value="TRANSCRIPTIONAL REGULATORY PROTEIN"/>
    <property type="match status" value="1"/>
</dbReference>
<keyword evidence="2" id="KW-0238">DNA-binding</keyword>
<name>A0A504IWU7_9FLAO</name>
<evidence type="ECO:0000256" key="3">
    <source>
        <dbReference type="ARBA" id="ARBA00023163"/>
    </source>
</evidence>
<organism evidence="5 6">
    <name type="scientific">Aquimarina algicola</name>
    <dbReference type="NCBI Taxonomy" id="2589995"/>
    <lineage>
        <taxon>Bacteria</taxon>
        <taxon>Pseudomonadati</taxon>
        <taxon>Bacteroidota</taxon>
        <taxon>Flavobacteriia</taxon>
        <taxon>Flavobacteriales</taxon>
        <taxon>Flavobacteriaceae</taxon>
        <taxon>Aquimarina</taxon>
    </lineage>
</organism>
<evidence type="ECO:0000256" key="1">
    <source>
        <dbReference type="ARBA" id="ARBA00023015"/>
    </source>
</evidence>
<dbReference type="PROSITE" id="PS01124">
    <property type="entry name" value="HTH_ARAC_FAMILY_2"/>
    <property type="match status" value="1"/>
</dbReference>
<sequence length="254" mass="29915">MPFYSIFLLEQESEFSVDFVKYKSKKYSILFLSPYQNLKWFKSSAERLKLIQFHGDFYCIEYHKKEVACNGLLFNNIYLLPFIELNTITFEEIVGFTKKMQIESESEKRFSDSVLKSYLQLILAICSNEKDLRFNDTKIQQFDDPLILKFKGLLETYFVQERSPSFYSGQLAMTNSTFSKKIKAQFGRTPTQLIQERVVLEAKKLLHLTHKSIKEVAFELNFDDEFYFSKYFKKEVGLSPSHFREKVGISIAAK</sequence>
<dbReference type="PANTHER" id="PTHR43280">
    <property type="entry name" value="ARAC-FAMILY TRANSCRIPTIONAL REGULATOR"/>
    <property type="match status" value="1"/>
</dbReference>
<dbReference type="SUPFAM" id="SSF46689">
    <property type="entry name" value="Homeodomain-like"/>
    <property type="match status" value="1"/>
</dbReference>
<dbReference type="EMBL" id="VFWZ01000008">
    <property type="protein sequence ID" value="TPN82856.1"/>
    <property type="molecule type" value="Genomic_DNA"/>
</dbReference>
<dbReference type="GO" id="GO:0003700">
    <property type="term" value="F:DNA-binding transcription factor activity"/>
    <property type="evidence" value="ECO:0007669"/>
    <property type="project" value="InterPro"/>
</dbReference>
<dbReference type="Pfam" id="PF12833">
    <property type="entry name" value="HTH_18"/>
    <property type="match status" value="1"/>
</dbReference>
<dbReference type="InterPro" id="IPR020449">
    <property type="entry name" value="Tscrpt_reg_AraC-type_HTH"/>
</dbReference>
<dbReference type="Proteomes" id="UP000315540">
    <property type="component" value="Unassembled WGS sequence"/>
</dbReference>
<accession>A0A504IWU7</accession>
<reference evidence="5 6" key="1">
    <citation type="submission" date="2019-06" db="EMBL/GenBank/DDBJ databases">
        <authorList>
            <person name="Meng X."/>
        </authorList>
    </citation>
    <scope>NUCLEOTIDE SEQUENCE [LARGE SCALE GENOMIC DNA]</scope>
    <source>
        <strain evidence="5 6">M625</strain>
    </source>
</reference>
<feature type="domain" description="HTH araC/xylS-type" evidence="4">
    <location>
        <begin position="148"/>
        <end position="246"/>
    </location>
</feature>
<dbReference type="SMART" id="SM00342">
    <property type="entry name" value="HTH_ARAC"/>
    <property type="match status" value="1"/>
</dbReference>